<protein>
    <recommendedName>
        <fullName evidence="2">Glycosyl transferase family 1 domain-containing protein</fullName>
    </recommendedName>
</protein>
<dbReference type="STRING" id="1790137.AXE80_07120"/>
<keyword evidence="4" id="KW-1185">Reference proteome</keyword>
<keyword evidence="1" id="KW-0808">Transferase</keyword>
<dbReference type="Gene3D" id="3.40.50.2000">
    <property type="entry name" value="Glycogen Phosphorylase B"/>
    <property type="match status" value="2"/>
</dbReference>
<dbReference type="OrthoDB" id="139410at2"/>
<evidence type="ECO:0000259" key="2">
    <source>
        <dbReference type="Pfam" id="PF00534"/>
    </source>
</evidence>
<proteinExistence type="predicted"/>
<reference evidence="3 4" key="1">
    <citation type="submission" date="2016-02" db="EMBL/GenBank/DDBJ databases">
        <authorList>
            <person name="Wen L."/>
            <person name="He K."/>
            <person name="Yang H."/>
        </authorList>
    </citation>
    <scope>NUCLEOTIDE SEQUENCE [LARGE SCALE GENOMIC DNA]</scope>
    <source>
        <strain evidence="3 4">CZ1127</strain>
    </source>
</reference>
<evidence type="ECO:0000313" key="3">
    <source>
        <dbReference type="EMBL" id="ANW96060.1"/>
    </source>
</evidence>
<sequence>MYKQDLNIGVITATDPNDKTSWSGTLFRMNNALKEEFSTVISLGPVELSKFDYFVMYLRLKICKLFHKNFYKKKFNKEHNHIKSKYHSGFFDKAIQKHKIDVLFAPAASVEVAHLKTNIPICYFSDATVSVMVDYYDSFANFSDKSIKISNQIEQKAISKSTTQVFPSKWVFDIAQKDYDAQNPYLVKMGANIDKDPEEEDLIKKYDSTINILFVGVDWKRKGGDIVLETIDKLDKKGYNVKLTVVGCIPSQTHPKMEVIPFLNKNFKEDNLRFQELFKESHLFFMPTRAECFGIVFCEANAYGLPVITTDTGGVSSVVENGINGFILPLDAKSDEYFDVISNLISDTVMFKQIAETSREKYLKELNWKNWGKEMKKILTETYHIGQSINTKESQDFKS</sequence>
<dbReference type="CDD" id="cd03801">
    <property type="entry name" value="GT4_PimA-like"/>
    <property type="match status" value="1"/>
</dbReference>
<dbReference type="Proteomes" id="UP000092967">
    <property type="component" value="Chromosome"/>
</dbReference>
<dbReference type="RefSeq" id="WP_068825803.1">
    <property type="nucleotide sequence ID" value="NZ_CP014224.1"/>
</dbReference>
<organism evidence="3 4">
    <name type="scientific">Wenyingzhuangia fucanilytica</name>
    <dbReference type="NCBI Taxonomy" id="1790137"/>
    <lineage>
        <taxon>Bacteria</taxon>
        <taxon>Pseudomonadati</taxon>
        <taxon>Bacteroidota</taxon>
        <taxon>Flavobacteriia</taxon>
        <taxon>Flavobacteriales</taxon>
        <taxon>Flavobacteriaceae</taxon>
        <taxon>Wenyingzhuangia</taxon>
    </lineage>
</organism>
<accession>A0A1B1Y5M6</accession>
<dbReference type="SUPFAM" id="SSF53756">
    <property type="entry name" value="UDP-Glycosyltransferase/glycogen phosphorylase"/>
    <property type="match status" value="1"/>
</dbReference>
<name>A0A1B1Y5M6_9FLAO</name>
<dbReference type="EMBL" id="CP014224">
    <property type="protein sequence ID" value="ANW96060.1"/>
    <property type="molecule type" value="Genomic_DNA"/>
</dbReference>
<evidence type="ECO:0000313" key="4">
    <source>
        <dbReference type="Proteomes" id="UP000092967"/>
    </source>
</evidence>
<dbReference type="GO" id="GO:0016757">
    <property type="term" value="F:glycosyltransferase activity"/>
    <property type="evidence" value="ECO:0007669"/>
    <property type="project" value="InterPro"/>
</dbReference>
<dbReference type="PANTHER" id="PTHR46401">
    <property type="entry name" value="GLYCOSYLTRANSFERASE WBBK-RELATED"/>
    <property type="match status" value="1"/>
</dbReference>
<dbReference type="Pfam" id="PF00534">
    <property type="entry name" value="Glycos_transf_1"/>
    <property type="match status" value="1"/>
</dbReference>
<gene>
    <name evidence="3" type="ORF">AXE80_07120</name>
</gene>
<dbReference type="AlphaFoldDB" id="A0A1B1Y5M6"/>
<dbReference type="GO" id="GO:0009103">
    <property type="term" value="P:lipopolysaccharide biosynthetic process"/>
    <property type="evidence" value="ECO:0007669"/>
    <property type="project" value="TreeGrafter"/>
</dbReference>
<dbReference type="InterPro" id="IPR001296">
    <property type="entry name" value="Glyco_trans_1"/>
</dbReference>
<evidence type="ECO:0000256" key="1">
    <source>
        <dbReference type="ARBA" id="ARBA00022679"/>
    </source>
</evidence>
<dbReference type="KEGG" id="wfu:AXE80_07120"/>
<dbReference type="PANTHER" id="PTHR46401:SF2">
    <property type="entry name" value="GLYCOSYLTRANSFERASE WBBK-RELATED"/>
    <property type="match status" value="1"/>
</dbReference>
<feature type="domain" description="Glycosyl transferase family 1" evidence="2">
    <location>
        <begin position="204"/>
        <end position="360"/>
    </location>
</feature>